<keyword evidence="1" id="KW-0812">Transmembrane</keyword>
<keyword evidence="4" id="KW-1185">Reference proteome</keyword>
<evidence type="ECO:0000256" key="1">
    <source>
        <dbReference type="SAM" id="Phobius"/>
    </source>
</evidence>
<dbReference type="Proteomes" id="UP000007879">
    <property type="component" value="Unassembled WGS sequence"/>
</dbReference>
<protein>
    <submittedName>
        <fullName evidence="3">Uncharacterized protein</fullName>
    </submittedName>
</protein>
<evidence type="ECO:0000256" key="2">
    <source>
        <dbReference type="SAM" id="SignalP"/>
    </source>
</evidence>
<dbReference type="GeneID" id="109591854"/>
<dbReference type="KEGG" id="aqu:109591854"/>
<feature type="signal peptide" evidence="2">
    <location>
        <begin position="1"/>
        <end position="20"/>
    </location>
</feature>
<dbReference type="RefSeq" id="XP_019863027.1">
    <property type="nucleotide sequence ID" value="XM_020007468.1"/>
</dbReference>
<feature type="transmembrane region" description="Helical" evidence="1">
    <location>
        <begin position="181"/>
        <end position="204"/>
    </location>
</feature>
<dbReference type="EnsemblMetazoa" id="XM_020007468.1">
    <property type="protein sequence ID" value="XP_019863027.1"/>
    <property type="gene ID" value="LOC109591854"/>
</dbReference>
<feature type="chain" id="PRO_5042986532" evidence="2">
    <location>
        <begin position="21"/>
        <end position="219"/>
    </location>
</feature>
<keyword evidence="1" id="KW-0472">Membrane</keyword>
<name>A0AAN0K0L0_AMPQE</name>
<evidence type="ECO:0000313" key="3">
    <source>
        <dbReference type="EnsemblMetazoa" id="XP_019863027.1"/>
    </source>
</evidence>
<proteinExistence type="predicted"/>
<keyword evidence="1" id="KW-1133">Transmembrane helix</keyword>
<sequence length="219" mass="24526">MMFGLGIFLLSLVLVQRVSAQECAIALPNRDIISDELSQLLSSTSGIYYINLLDFHFTCQASGKVQGTYRSVSLLANYTAYGNTAVMTIHFAMQCFEDSWSHDEEAQSSTSLMYSTELLSATKRDCLRCNADLMNVCQVCTSHCSVCESSNCCRNCSTSSGFYILAWDNCSCISYAGHISLLFFIISAIWITVFISILITSLLLQKYKRFIFRGKKKKE</sequence>
<dbReference type="AlphaFoldDB" id="A0AAN0K0L0"/>
<accession>A0AAN0K0L0</accession>
<reference evidence="3" key="2">
    <citation type="submission" date="2024-06" db="UniProtKB">
        <authorList>
            <consortium name="EnsemblMetazoa"/>
        </authorList>
    </citation>
    <scope>IDENTIFICATION</scope>
</reference>
<reference evidence="4" key="1">
    <citation type="journal article" date="2010" name="Nature">
        <title>The Amphimedon queenslandica genome and the evolution of animal complexity.</title>
        <authorList>
            <person name="Srivastava M."/>
            <person name="Simakov O."/>
            <person name="Chapman J."/>
            <person name="Fahey B."/>
            <person name="Gauthier M.E."/>
            <person name="Mitros T."/>
            <person name="Richards G.S."/>
            <person name="Conaco C."/>
            <person name="Dacre M."/>
            <person name="Hellsten U."/>
            <person name="Larroux C."/>
            <person name="Putnam N.H."/>
            <person name="Stanke M."/>
            <person name="Adamska M."/>
            <person name="Darling A."/>
            <person name="Degnan S.M."/>
            <person name="Oakley T.H."/>
            <person name="Plachetzki D.C."/>
            <person name="Zhai Y."/>
            <person name="Adamski M."/>
            <person name="Calcino A."/>
            <person name="Cummins S.F."/>
            <person name="Goodstein D.M."/>
            <person name="Harris C."/>
            <person name="Jackson D.J."/>
            <person name="Leys S.P."/>
            <person name="Shu S."/>
            <person name="Woodcroft B.J."/>
            <person name="Vervoort M."/>
            <person name="Kosik K.S."/>
            <person name="Manning G."/>
            <person name="Degnan B.M."/>
            <person name="Rokhsar D.S."/>
        </authorList>
    </citation>
    <scope>NUCLEOTIDE SEQUENCE [LARGE SCALE GENOMIC DNA]</scope>
</reference>
<keyword evidence="2" id="KW-0732">Signal</keyword>
<organism evidence="3 4">
    <name type="scientific">Amphimedon queenslandica</name>
    <name type="common">Sponge</name>
    <dbReference type="NCBI Taxonomy" id="400682"/>
    <lineage>
        <taxon>Eukaryota</taxon>
        <taxon>Metazoa</taxon>
        <taxon>Porifera</taxon>
        <taxon>Demospongiae</taxon>
        <taxon>Heteroscleromorpha</taxon>
        <taxon>Haplosclerida</taxon>
        <taxon>Niphatidae</taxon>
        <taxon>Amphimedon</taxon>
    </lineage>
</organism>
<evidence type="ECO:0000313" key="4">
    <source>
        <dbReference type="Proteomes" id="UP000007879"/>
    </source>
</evidence>